<keyword evidence="3" id="KW-1185">Reference proteome</keyword>
<accession>A0A3P5XMC2</accession>
<dbReference type="Proteomes" id="UP000277498">
    <property type="component" value="Unassembled WGS sequence"/>
</dbReference>
<feature type="transmembrane region" description="Helical" evidence="1">
    <location>
        <begin position="146"/>
        <end position="165"/>
    </location>
</feature>
<feature type="transmembrane region" description="Helical" evidence="1">
    <location>
        <begin position="20"/>
        <end position="41"/>
    </location>
</feature>
<sequence length="174" mass="20021">MDLYRIVSEVIDLRSFSNLWYWVALAVLWSSVSHWVLGVPYDMIQRARRQGGQAQLDVETLASINARRMLAITRTAAAPLFFGLAFFFTVLTLLAFWYWVEFAQAVFFLTVWMLPVAWLSLRTALKIEGGEDLGAGLYQQLLLLRRMVQVVGMFAILVTSMFGMWRNLSHSILY</sequence>
<keyword evidence="1" id="KW-0812">Transmembrane</keyword>
<organism evidence="2 3">
    <name type="scientific">Pseudogemmobacter humi</name>
    <dbReference type="NCBI Taxonomy" id="2483812"/>
    <lineage>
        <taxon>Bacteria</taxon>
        <taxon>Pseudomonadati</taxon>
        <taxon>Pseudomonadota</taxon>
        <taxon>Alphaproteobacteria</taxon>
        <taxon>Rhodobacterales</taxon>
        <taxon>Paracoccaceae</taxon>
        <taxon>Pseudogemmobacter</taxon>
    </lineage>
</organism>
<protein>
    <recommendedName>
        <fullName evidence="4">Component of SufBCD complex</fullName>
    </recommendedName>
</protein>
<keyword evidence="1" id="KW-1133">Transmembrane helix</keyword>
<gene>
    <name evidence="2" type="ORF">XINFAN_03231</name>
</gene>
<feature type="transmembrane region" description="Helical" evidence="1">
    <location>
        <begin position="105"/>
        <end position="125"/>
    </location>
</feature>
<feature type="transmembrane region" description="Helical" evidence="1">
    <location>
        <begin position="77"/>
        <end position="99"/>
    </location>
</feature>
<evidence type="ECO:0000256" key="1">
    <source>
        <dbReference type="SAM" id="Phobius"/>
    </source>
</evidence>
<dbReference type="EMBL" id="UXAW01000090">
    <property type="protein sequence ID" value="VDC31928.1"/>
    <property type="molecule type" value="Genomic_DNA"/>
</dbReference>
<evidence type="ECO:0000313" key="2">
    <source>
        <dbReference type="EMBL" id="VDC31928.1"/>
    </source>
</evidence>
<evidence type="ECO:0000313" key="3">
    <source>
        <dbReference type="Proteomes" id="UP000277498"/>
    </source>
</evidence>
<dbReference type="RefSeq" id="WP_124087939.1">
    <property type="nucleotide sequence ID" value="NZ_UXAW01000090.1"/>
</dbReference>
<reference evidence="2 3" key="1">
    <citation type="submission" date="2018-11" db="EMBL/GenBank/DDBJ databases">
        <authorList>
            <person name="Criscuolo A."/>
        </authorList>
    </citation>
    <scope>NUCLEOTIDE SEQUENCE [LARGE SCALE GENOMIC DNA]</scope>
    <source>
        <strain evidence="2">ACIP111625</strain>
    </source>
</reference>
<dbReference type="OrthoDB" id="7847071at2"/>
<proteinExistence type="predicted"/>
<evidence type="ECO:0008006" key="4">
    <source>
        <dbReference type="Google" id="ProtNLM"/>
    </source>
</evidence>
<keyword evidence="1" id="KW-0472">Membrane</keyword>
<dbReference type="AlphaFoldDB" id="A0A3P5XMC2"/>
<name>A0A3P5XMC2_9RHOB</name>